<dbReference type="InterPro" id="IPR009061">
    <property type="entry name" value="DNA-bd_dom_put_sf"/>
</dbReference>
<dbReference type="Gene3D" id="1.10.1660.10">
    <property type="match status" value="1"/>
</dbReference>
<dbReference type="AlphaFoldDB" id="A0A1Y0L1N8"/>
<gene>
    <name evidence="1" type="ORF">SCLAR_v1c09520</name>
</gene>
<keyword evidence="2" id="KW-1185">Reference proteome</keyword>
<dbReference type="Proteomes" id="UP000231179">
    <property type="component" value="Chromosome"/>
</dbReference>
<dbReference type="KEGG" id="scla:SCLARK_001384"/>
<evidence type="ECO:0000313" key="2">
    <source>
        <dbReference type="Proteomes" id="UP000231179"/>
    </source>
</evidence>
<reference evidence="1 2" key="1">
    <citation type="submission" date="2017-11" db="EMBL/GenBank/DDBJ databases">
        <title>Complete genome sequence of Spiroplasma clarkii CN-5 (DSM 19994).</title>
        <authorList>
            <person name="Tsai Y.-M."/>
            <person name="Chang A."/>
            <person name="Lo W.-S."/>
            <person name="Kuo C.-H."/>
        </authorList>
    </citation>
    <scope>NUCLEOTIDE SEQUENCE [LARGE SCALE GENOMIC DNA]</scope>
    <source>
        <strain evidence="1 2">CN-5</strain>
    </source>
</reference>
<dbReference type="EMBL" id="CP024870">
    <property type="protein sequence ID" value="ATX71258.1"/>
    <property type="molecule type" value="Genomic_DNA"/>
</dbReference>
<organism evidence="1 2">
    <name type="scientific">Spiroplasma clarkii</name>
    <dbReference type="NCBI Taxonomy" id="2139"/>
    <lineage>
        <taxon>Bacteria</taxon>
        <taxon>Bacillati</taxon>
        <taxon>Mycoplasmatota</taxon>
        <taxon>Mollicutes</taxon>
        <taxon>Entomoplasmatales</taxon>
        <taxon>Spiroplasmataceae</taxon>
        <taxon>Spiroplasma</taxon>
    </lineage>
</organism>
<name>A0A1Y0L1N8_9MOLU</name>
<dbReference type="RefSeq" id="WP_100254795.1">
    <property type="nucleotide sequence ID" value="NZ_CP015819.1"/>
</dbReference>
<evidence type="ECO:0000313" key="1">
    <source>
        <dbReference type="EMBL" id="ATX71258.1"/>
    </source>
</evidence>
<protein>
    <submittedName>
        <fullName evidence="1">Uncharacterized protein</fullName>
    </submittedName>
</protein>
<dbReference type="SUPFAM" id="SSF46955">
    <property type="entry name" value="Putative DNA-binding domain"/>
    <property type="match status" value="1"/>
</dbReference>
<proteinExistence type="predicted"/>
<accession>A0A1Y0L1N8</accession>
<sequence>MYFTKDISRITRTSLKQIKVYQSSGLLGDDIYNGEGKLCLNDLQLKKLFEIKMLQEICFSTKQIKILYDNNLTEQATKNMFEHYVESCEKGLVLFKNSYAQSYQDTNFADRDLYWLFSHNYHVDNVLYEMYSWRKKWYTDEKTKKYIREIRRKLFLCMDGFNYAEEEYYFKRVSVYFEILYNFFLEYHLNKSFLYLIAYIQWITTSDRYKRQMFKLIGVFHCVELYELSLKWVAIKSWK</sequence>